<dbReference type="Proteomes" id="UP000271603">
    <property type="component" value="Chromosome"/>
</dbReference>
<dbReference type="EMBL" id="LR134155">
    <property type="protein sequence ID" value="VEA67927.1"/>
    <property type="molecule type" value="Genomic_DNA"/>
</dbReference>
<dbReference type="RefSeq" id="WP_054306802.1">
    <property type="nucleotide sequence ID" value="NZ_CAMIPJ010000001.1"/>
</dbReference>
<evidence type="ECO:0000256" key="2">
    <source>
        <dbReference type="PIRNR" id="PIRNR006276"/>
    </source>
</evidence>
<dbReference type="SUPFAM" id="SSF52402">
    <property type="entry name" value="Adenine nucleotide alpha hydrolases-like"/>
    <property type="match status" value="1"/>
</dbReference>
<dbReference type="InterPro" id="IPR014729">
    <property type="entry name" value="Rossmann-like_a/b/a_fold"/>
</dbReference>
<comment type="subcellular location">
    <subcellularLocation>
        <location evidence="2">Cytoplasm</location>
    </subcellularLocation>
</comment>
<gene>
    <name evidence="4" type="primary">uspA_1</name>
    <name evidence="5" type="synonym">uspA_2</name>
    <name evidence="5" type="ORF">NCTC12971_03507</name>
    <name evidence="4" type="ORF">NCTC9419_00125</name>
</gene>
<reference evidence="4 6" key="1">
    <citation type="submission" date="2018-12" db="EMBL/GenBank/DDBJ databases">
        <authorList>
            <consortium name="Pathogen Informatics"/>
        </authorList>
    </citation>
    <scope>NUCLEOTIDE SEQUENCE [LARGE SCALE GENOMIC DNA]</scope>
    <source>
        <strain evidence="5 7">NCTC12971</strain>
        <strain evidence="4 6">NCTC9419</strain>
    </source>
</reference>
<dbReference type="InterPro" id="IPR006016">
    <property type="entry name" value="UspA"/>
</dbReference>
<protein>
    <recommendedName>
        <fullName evidence="2">Universal stress protein</fullName>
    </recommendedName>
</protein>
<evidence type="ECO:0000256" key="1">
    <source>
        <dbReference type="ARBA" id="ARBA00008791"/>
    </source>
</evidence>
<organism evidence="4 6">
    <name type="scientific">Serratia rubidaea</name>
    <name type="common">Serratia marinorubra</name>
    <dbReference type="NCBI Taxonomy" id="61652"/>
    <lineage>
        <taxon>Bacteria</taxon>
        <taxon>Pseudomonadati</taxon>
        <taxon>Pseudomonadota</taxon>
        <taxon>Gammaproteobacteria</taxon>
        <taxon>Enterobacterales</taxon>
        <taxon>Yersiniaceae</taxon>
        <taxon>Serratia</taxon>
    </lineage>
</organism>
<accession>A0A3S4JLK9</accession>
<dbReference type="Proteomes" id="UP000307968">
    <property type="component" value="Chromosome"/>
</dbReference>
<sequence length="139" mass="15256">MGYQKVLVAVAVAADSQVLVQKAVSIVRPYNGQITLLSMVANPELYNSFAGPMLGDLRNLMEEETRLFLEQLRQQAGYPIADLLVVQGELGDGLTYANQQRSFDLVICGNHSDHLMNKLSCSAARFIDTSQTDVLIVPL</sequence>
<comment type="similarity">
    <text evidence="1 2">Belongs to the universal stress protein A family.</text>
</comment>
<dbReference type="Pfam" id="PF00582">
    <property type="entry name" value="Usp"/>
    <property type="match status" value="1"/>
</dbReference>
<proteinExistence type="inferred from homology"/>
<evidence type="ECO:0000313" key="5">
    <source>
        <dbReference type="EMBL" id="VTP64095.1"/>
    </source>
</evidence>
<evidence type="ECO:0000259" key="3">
    <source>
        <dbReference type="Pfam" id="PF00582"/>
    </source>
</evidence>
<keyword evidence="2" id="KW-0963">Cytoplasm</keyword>
<dbReference type="EMBL" id="LR590463">
    <property type="protein sequence ID" value="VTP64095.1"/>
    <property type="molecule type" value="Genomic_DNA"/>
</dbReference>
<dbReference type="Gene3D" id="3.40.50.620">
    <property type="entry name" value="HUPs"/>
    <property type="match status" value="1"/>
</dbReference>
<dbReference type="STRING" id="61652.AXX16_2284"/>
<dbReference type="PIRSF" id="PIRSF006276">
    <property type="entry name" value="UspA"/>
    <property type="match status" value="1"/>
</dbReference>
<dbReference type="GeneID" id="61766357"/>
<dbReference type="GO" id="GO:0005737">
    <property type="term" value="C:cytoplasm"/>
    <property type="evidence" value="ECO:0007669"/>
    <property type="project" value="UniProtKB-SubCell"/>
</dbReference>
<evidence type="ECO:0000313" key="4">
    <source>
        <dbReference type="EMBL" id="VEA67927.1"/>
    </source>
</evidence>
<evidence type="ECO:0000313" key="6">
    <source>
        <dbReference type="Proteomes" id="UP000271603"/>
    </source>
</evidence>
<feature type="domain" description="UspA" evidence="3">
    <location>
        <begin position="3"/>
        <end position="138"/>
    </location>
</feature>
<dbReference type="NCBIfam" id="NF007512">
    <property type="entry name" value="PRK10116.1"/>
    <property type="match status" value="1"/>
</dbReference>
<dbReference type="InterPro" id="IPR006015">
    <property type="entry name" value="Universal_stress_UspA"/>
</dbReference>
<name>A0A3S4JLK9_SERRU</name>
<evidence type="ECO:0000313" key="7">
    <source>
        <dbReference type="Proteomes" id="UP000307968"/>
    </source>
</evidence>
<dbReference type="AlphaFoldDB" id="A0A3S4JLK9"/>